<dbReference type="PROSITE" id="PS50164">
    <property type="entry name" value="GIY_YIG"/>
    <property type="match status" value="1"/>
</dbReference>
<proteinExistence type="predicted"/>
<dbReference type="SUPFAM" id="SSF82771">
    <property type="entry name" value="GIY-YIG endonuclease"/>
    <property type="match status" value="1"/>
</dbReference>
<feature type="domain" description="GIY-YIG" evidence="1">
    <location>
        <begin position="6"/>
        <end position="81"/>
    </location>
</feature>
<organism evidence="2 3">
    <name type="scientific">Halorhabdus utahensis (strain DSM 12940 / JCM 11049 / AX-2)</name>
    <dbReference type="NCBI Taxonomy" id="519442"/>
    <lineage>
        <taxon>Archaea</taxon>
        <taxon>Methanobacteriati</taxon>
        <taxon>Methanobacteriota</taxon>
        <taxon>Stenosarchaea group</taxon>
        <taxon>Halobacteria</taxon>
        <taxon>Halobacteriales</taxon>
        <taxon>Haloarculaceae</taxon>
        <taxon>Halorhabdus</taxon>
    </lineage>
</organism>
<name>C7NV12_HALUD</name>
<dbReference type="AlphaFoldDB" id="C7NV12"/>
<evidence type="ECO:0000313" key="2">
    <source>
        <dbReference type="EMBL" id="ACV12424.1"/>
    </source>
</evidence>
<dbReference type="Proteomes" id="UP000002071">
    <property type="component" value="Chromosome"/>
</dbReference>
<sequence length="91" mass="10319">MTDPDADHYVYVLWCADDTLYTGYTTDPARRVREHNDGEGAKYTRGRTPVELVHLETFETKSAAMSREYAIKQLSRGEKEQLVDGPVPDLA</sequence>
<gene>
    <name evidence="2" type="ordered locus">Huta_2257</name>
</gene>
<protein>
    <submittedName>
        <fullName evidence="2">Excinuclease ABC C subunit domain protein</fullName>
    </submittedName>
</protein>
<dbReference type="HOGENOM" id="CLU_135650_0_3_2"/>
<evidence type="ECO:0000259" key="1">
    <source>
        <dbReference type="PROSITE" id="PS50164"/>
    </source>
</evidence>
<dbReference type="EMBL" id="CP001687">
    <property type="protein sequence ID" value="ACV12424.1"/>
    <property type="molecule type" value="Genomic_DNA"/>
</dbReference>
<keyword evidence="3" id="KW-1185">Reference proteome</keyword>
<dbReference type="STRING" id="519442.Huta_2257"/>
<dbReference type="PANTHER" id="PTHR34477:SF1">
    <property type="entry name" value="UPF0213 PROTEIN YHBQ"/>
    <property type="match status" value="1"/>
</dbReference>
<reference evidence="2 3" key="1">
    <citation type="journal article" date="2009" name="Stand. Genomic Sci.">
        <title>Complete genome sequence of Halorhabdus utahensis type strain (AX-2).</title>
        <authorList>
            <person name="Anderson I."/>
            <person name="Tindall B.J."/>
            <person name="Pomrenke H."/>
            <person name="Goker M."/>
            <person name="Lapidus A."/>
            <person name="Nolan M."/>
            <person name="Copeland A."/>
            <person name="Glavina Del Rio T."/>
            <person name="Chen F."/>
            <person name="Tice H."/>
            <person name="Cheng J.F."/>
            <person name="Lucas S."/>
            <person name="Chertkov O."/>
            <person name="Bruce D."/>
            <person name="Brettin T."/>
            <person name="Detter J.C."/>
            <person name="Han C."/>
            <person name="Goodwin L."/>
            <person name="Land M."/>
            <person name="Hauser L."/>
            <person name="Chang Y.J."/>
            <person name="Jeffries C.D."/>
            <person name="Pitluck S."/>
            <person name="Pati A."/>
            <person name="Mavromatis K."/>
            <person name="Ivanova N."/>
            <person name="Ovchinnikova G."/>
            <person name="Chen A."/>
            <person name="Palaniappan K."/>
            <person name="Chain P."/>
            <person name="Rohde M."/>
            <person name="Bristow J."/>
            <person name="Eisen J.A."/>
            <person name="Markowitz V."/>
            <person name="Hugenholtz P."/>
            <person name="Kyrpides N.C."/>
            <person name="Klenk H.P."/>
        </authorList>
    </citation>
    <scope>NUCLEOTIDE SEQUENCE [LARGE SCALE GENOMIC DNA]</scope>
    <source>
        <strain evidence="3">DSM 12940 / JCM 11049 / AX-2</strain>
    </source>
</reference>
<dbReference type="Pfam" id="PF01541">
    <property type="entry name" value="GIY-YIG"/>
    <property type="match status" value="1"/>
</dbReference>
<dbReference type="GeneID" id="8384553"/>
<dbReference type="InterPro" id="IPR000305">
    <property type="entry name" value="GIY-YIG_endonuc"/>
</dbReference>
<dbReference type="Gene3D" id="3.40.1440.10">
    <property type="entry name" value="GIY-YIG endonuclease"/>
    <property type="match status" value="1"/>
</dbReference>
<accession>C7NV12</accession>
<evidence type="ECO:0000313" key="3">
    <source>
        <dbReference type="Proteomes" id="UP000002071"/>
    </source>
</evidence>
<dbReference type="PANTHER" id="PTHR34477">
    <property type="entry name" value="UPF0213 PROTEIN YHBQ"/>
    <property type="match status" value="1"/>
</dbReference>
<dbReference type="KEGG" id="hut:Huta_2257"/>
<dbReference type="InterPro" id="IPR035901">
    <property type="entry name" value="GIY-YIG_endonuc_sf"/>
</dbReference>
<dbReference type="RefSeq" id="WP_015789993.1">
    <property type="nucleotide sequence ID" value="NC_013158.1"/>
</dbReference>
<dbReference type="OrthoDB" id="297764at2157"/>
<dbReference type="CDD" id="cd10456">
    <property type="entry name" value="GIY-YIG_UPF0213"/>
    <property type="match status" value="1"/>
</dbReference>
<dbReference type="eggNOG" id="arCOG04722">
    <property type="taxonomic scope" value="Archaea"/>
</dbReference>
<dbReference type="InterPro" id="IPR050190">
    <property type="entry name" value="UPF0213_domain"/>
</dbReference>